<dbReference type="AlphaFoldDB" id="A0A6J2N787"/>
<evidence type="ECO:0000256" key="6">
    <source>
        <dbReference type="ARBA" id="ARBA00023118"/>
    </source>
</evidence>
<gene>
    <name evidence="9" type="primary">LOC114511308</name>
</gene>
<sequence length="244" mass="27032">MAAAWFLVMVASGLGLATAGPVPTSKPHSTGRGCDIGKFEYLPPTEWKAFKKAKDALENSLENQSCSSCLFPRSWTLTQLHVWEHPVALEAELALTVGVLETVADSSLEDILDQPLHTLHCILSEVQACVSALPTSGSRPLLQHWLNQLQRTPKKVSQECLEATVTFNLFRLLKQDLNYITRGGDLCIWEPKSRHTASNTPSTVLSHSLRTRYFHHQECRPLALPTVDFFSSNITFGPAPTNLK</sequence>
<dbReference type="RefSeq" id="XP_028385800.1">
    <property type="nucleotide sequence ID" value="XM_028529999.1"/>
</dbReference>
<evidence type="ECO:0000313" key="8">
    <source>
        <dbReference type="Proteomes" id="UP000504628"/>
    </source>
</evidence>
<comment type="similarity">
    <text evidence="2">Belongs to the lambda interferon family.</text>
</comment>
<dbReference type="KEGG" id="pdic:114511308"/>
<dbReference type="OrthoDB" id="9897984at2759"/>
<dbReference type="PANTHER" id="PTHR31943">
    <property type="entry name" value="INTERLEUKIN-28 AND 29"/>
    <property type="match status" value="1"/>
</dbReference>
<dbReference type="InterPro" id="IPR038326">
    <property type="entry name" value="IFN-lambda_sf"/>
</dbReference>
<dbReference type="GeneID" id="114511308"/>
<dbReference type="GO" id="GO:0005125">
    <property type="term" value="F:cytokine activity"/>
    <property type="evidence" value="ECO:0007669"/>
    <property type="project" value="UniProtKB-KW"/>
</dbReference>
<dbReference type="GO" id="GO:0050778">
    <property type="term" value="P:positive regulation of immune response"/>
    <property type="evidence" value="ECO:0007669"/>
    <property type="project" value="InterPro"/>
</dbReference>
<dbReference type="GO" id="GO:0051607">
    <property type="term" value="P:defense response to virus"/>
    <property type="evidence" value="ECO:0007669"/>
    <property type="project" value="UniProtKB-KW"/>
</dbReference>
<evidence type="ECO:0000256" key="4">
    <source>
        <dbReference type="ARBA" id="ARBA00022525"/>
    </source>
</evidence>
<protein>
    <submittedName>
        <fullName evidence="9">LOW QUALITY PROTEIN: interferon lambda-1-like</fullName>
    </submittedName>
</protein>
<dbReference type="GO" id="GO:0045087">
    <property type="term" value="P:innate immune response"/>
    <property type="evidence" value="ECO:0007669"/>
    <property type="project" value="TreeGrafter"/>
</dbReference>
<evidence type="ECO:0000256" key="7">
    <source>
        <dbReference type="SAM" id="SignalP"/>
    </source>
</evidence>
<dbReference type="Proteomes" id="UP000504628">
    <property type="component" value="Chromosome 12"/>
</dbReference>
<reference evidence="9" key="1">
    <citation type="submission" date="2025-08" db="UniProtKB">
        <authorList>
            <consortium name="RefSeq"/>
        </authorList>
    </citation>
    <scope>IDENTIFICATION</scope>
    <source>
        <tissue evidence="9">Muscle</tissue>
    </source>
</reference>
<feature type="chain" id="PRO_5027042606" evidence="7">
    <location>
        <begin position="20"/>
        <end position="244"/>
    </location>
</feature>
<dbReference type="Pfam" id="PF15177">
    <property type="entry name" value="IL28A"/>
    <property type="match status" value="1"/>
</dbReference>
<evidence type="ECO:0000313" key="9">
    <source>
        <dbReference type="RefSeq" id="XP_028385800.1"/>
    </source>
</evidence>
<dbReference type="InterPro" id="IPR029177">
    <property type="entry name" value="INF_lambda"/>
</dbReference>
<dbReference type="InParanoid" id="A0A6J2N787"/>
<evidence type="ECO:0000256" key="3">
    <source>
        <dbReference type="ARBA" id="ARBA00022514"/>
    </source>
</evidence>
<evidence type="ECO:0000256" key="2">
    <source>
        <dbReference type="ARBA" id="ARBA00008717"/>
    </source>
</evidence>
<name>A0A6J2N787_9CHIR</name>
<dbReference type="GO" id="GO:0007259">
    <property type="term" value="P:cell surface receptor signaling pathway via JAK-STAT"/>
    <property type="evidence" value="ECO:0007669"/>
    <property type="project" value="InterPro"/>
</dbReference>
<proteinExistence type="inferred from homology"/>
<keyword evidence="3" id="KW-0202">Cytokine</keyword>
<keyword evidence="5 7" id="KW-0732">Signal</keyword>
<dbReference type="Gene3D" id="1.20.1250.60">
    <property type="entry name" value="Interferon lambda"/>
    <property type="match status" value="1"/>
</dbReference>
<dbReference type="GO" id="GO:0005615">
    <property type="term" value="C:extracellular space"/>
    <property type="evidence" value="ECO:0007669"/>
    <property type="project" value="UniProtKB-KW"/>
</dbReference>
<evidence type="ECO:0000256" key="1">
    <source>
        <dbReference type="ARBA" id="ARBA00004613"/>
    </source>
</evidence>
<feature type="signal peptide" evidence="7">
    <location>
        <begin position="1"/>
        <end position="19"/>
    </location>
</feature>
<keyword evidence="4" id="KW-0964">Secreted</keyword>
<comment type="subcellular location">
    <subcellularLocation>
        <location evidence="1">Secreted</location>
    </subcellularLocation>
</comment>
<keyword evidence="6" id="KW-0051">Antiviral defense</keyword>
<dbReference type="PANTHER" id="PTHR31943:SF16">
    <property type="entry name" value="INTERFERON LAMBDA 1"/>
    <property type="match status" value="1"/>
</dbReference>
<accession>A0A6J2N787</accession>
<keyword evidence="8" id="KW-1185">Reference proteome</keyword>
<evidence type="ECO:0000256" key="5">
    <source>
        <dbReference type="ARBA" id="ARBA00022729"/>
    </source>
</evidence>
<organism evidence="8 9">
    <name type="scientific">Phyllostomus discolor</name>
    <name type="common">pale spear-nosed bat</name>
    <dbReference type="NCBI Taxonomy" id="89673"/>
    <lineage>
        <taxon>Eukaryota</taxon>
        <taxon>Metazoa</taxon>
        <taxon>Chordata</taxon>
        <taxon>Craniata</taxon>
        <taxon>Vertebrata</taxon>
        <taxon>Euteleostomi</taxon>
        <taxon>Mammalia</taxon>
        <taxon>Eutheria</taxon>
        <taxon>Laurasiatheria</taxon>
        <taxon>Chiroptera</taxon>
        <taxon>Yangochiroptera</taxon>
        <taxon>Phyllostomidae</taxon>
        <taxon>Phyllostominae</taxon>
        <taxon>Phyllostomus</taxon>
    </lineage>
</organism>